<dbReference type="SUPFAM" id="SSF54593">
    <property type="entry name" value="Glyoxalase/Bleomycin resistance protein/Dihydroxybiphenyl dioxygenase"/>
    <property type="match status" value="1"/>
</dbReference>
<dbReference type="Pfam" id="PF00903">
    <property type="entry name" value="Glyoxalase"/>
    <property type="match status" value="1"/>
</dbReference>
<evidence type="ECO:0000259" key="1">
    <source>
        <dbReference type="PROSITE" id="PS51819"/>
    </source>
</evidence>
<dbReference type="InterPro" id="IPR029068">
    <property type="entry name" value="Glyas_Bleomycin-R_OHBP_Dase"/>
</dbReference>
<proteinExistence type="predicted"/>
<dbReference type="EMBL" id="PYGE01000002">
    <property type="protein sequence ID" value="PSL06840.1"/>
    <property type="molecule type" value="Genomic_DNA"/>
</dbReference>
<keyword evidence="2" id="KW-0223">Dioxygenase</keyword>
<dbReference type="PANTHER" id="PTHR36437:SF2">
    <property type="entry name" value="GLYOXALASE_BLEOMYCIN RESISTANCE PROTEIN_DIOXYGENASE"/>
    <property type="match status" value="1"/>
</dbReference>
<accession>A0A2P8EBL1</accession>
<organism evidence="2 3">
    <name type="scientific">Haloactinopolyspora alba</name>
    <dbReference type="NCBI Taxonomy" id="648780"/>
    <lineage>
        <taxon>Bacteria</taxon>
        <taxon>Bacillati</taxon>
        <taxon>Actinomycetota</taxon>
        <taxon>Actinomycetes</taxon>
        <taxon>Jiangellales</taxon>
        <taxon>Jiangellaceae</taxon>
        <taxon>Haloactinopolyspora</taxon>
    </lineage>
</organism>
<name>A0A2P8EBL1_9ACTN</name>
<gene>
    <name evidence="2" type="ORF">CLV30_102229</name>
</gene>
<dbReference type="Gene3D" id="3.10.180.10">
    <property type="entry name" value="2,3-Dihydroxybiphenyl 1,2-Dioxygenase, domain 1"/>
    <property type="match status" value="1"/>
</dbReference>
<dbReference type="PROSITE" id="PS51819">
    <property type="entry name" value="VOC"/>
    <property type="match status" value="1"/>
</dbReference>
<dbReference type="OrthoDB" id="9794917at2"/>
<reference evidence="2 3" key="1">
    <citation type="submission" date="2018-03" db="EMBL/GenBank/DDBJ databases">
        <title>Genomic Encyclopedia of Archaeal and Bacterial Type Strains, Phase II (KMG-II): from individual species to whole genera.</title>
        <authorList>
            <person name="Goeker M."/>
        </authorList>
    </citation>
    <scope>NUCLEOTIDE SEQUENCE [LARGE SCALE GENOMIC DNA]</scope>
    <source>
        <strain evidence="2 3">DSM 45211</strain>
    </source>
</reference>
<comment type="caution">
    <text evidence="2">The sequence shown here is derived from an EMBL/GenBank/DDBJ whole genome shotgun (WGS) entry which is preliminary data.</text>
</comment>
<dbReference type="GO" id="GO:0016829">
    <property type="term" value="F:lyase activity"/>
    <property type="evidence" value="ECO:0007669"/>
    <property type="project" value="UniProtKB-KW"/>
</dbReference>
<protein>
    <submittedName>
        <fullName evidence="2">Catechol 2,3-dioxygenase-like lactoylglutathione lyase family enzyme</fullName>
    </submittedName>
</protein>
<evidence type="ECO:0000313" key="2">
    <source>
        <dbReference type="EMBL" id="PSL06840.1"/>
    </source>
</evidence>
<sequence length="120" mass="12743">MTITRVRTLNVPVSDQDKAKTFYVDTLGFDVLADNDMGPTRWLEVAPPGAETSLVLGSHATMPPGSQKGVVLTTSDVDGDCARLRAAGVELEGPDDMPWGRQATFHDPDGNGFVLVLSTG</sequence>
<dbReference type="Proteomes" id="UP000243528">
    <property type="component" value="Unassembled WGS sequence"/>
</dbReference>
<keyword evidence="3" id="KW-1185">Reference proteome</keyword>
<dbReference type="GO" id="GO:0051213">
    <property type="term" value="F:dioxygenase activity"/>
    <property type="evidence" value="ECO:0007669"/>
    <property type="project" value="UniProtKB-KW"/>
</dbReference>
<dbReference type="RefSeq" id="WP_106535843.1">
    <property type="nucleotide sequence ID" value="NZ_ML142898.1"/>
</dbReference>
<keyword evidence="2" id="KW-0456">Lyase</keyword>
<dbReference type="InterPro" id="IPR004360">
    <property type="entry name" value="Glyas_Fos-R_dOase_dom"/>
</dbReference>
<dbReference type="InterPro" id="IPR037523">
    <property type="entry name" value="VOC_core"/>
</dbReference>
<dbReference type="PANTHER" id="PTHR36437">
    <property type="entry name" value="GLYOXALASE/BLEOMYCIN RESISTANCE PROTEIN/DIOXYGENASE"/>
    <property type="match status" value="1"/>
</dbReference>
<evidence type="ECO:0000313" key="3">
    <source>
        <dbReference type="Proteomes" id="UP000243528"/>
    </source>
</evidence>
<feature type="domain" description="VOC" evidence="1">
    <location>
        <begin position="5"/>
        <end position="118"/>
    </location>
</feature>
<keyword evidence="2" id="KW-0560">Oxidoreductase</keyword>
<dbReference type="AlphaFoldDB" id="A0A2P8EBL1"/>